<dbReference type="AlphaFoldDB" id="A0A5D2ZIB6"/>
<reference evidence="1 2" key="1">
    <citation type="submission" date="2019-07" db="EMBL/GenBank/DDBJ databases">
        <title>WGS assembly of Gossypium mustelinum.</title>
        <authorList>
            <person name="Chen Z.J."/>
            <person name="Sreedasyam A."/>
            <person name="Ando A."/>
            <person name="Song Q."/>
            <person name="De L."/>
            <person name="Hulse-Kemp A."/>
            <person name="Ding M."/>
            <person name="Ye W."/>
            <person name="Kirkbride R."/>
            <person name="Jenkins J."/>
            <person name="Plott C."/>
            <person name="Lovell J."/>
            <person name="Lin Y.-M."/>
            <person name="Vaughn R."/>
            <person name="Liu B."/>
            <person name="Li W."/>
            <person name="Simpson S."/>
            <person name="Scheffler B."/>
            <person name="Saski C."/>
            <person name="Grover C."/>
            <person name="Hu G."/>
            <person name="Conover J."/>
            <person name="Carlson J."/>
            <person name="Shu S."/>
            <person name="Boston L."/>
            <person name="Williams M."/>
            <person name="Peterson D."/>
            <person name="Mcgee K."/>
            <person name="Jones D."/>
            <person name="Wendel J."/>
            <person name="Stelly D."/>
            <person name="Grimwood J."/>
            <person name="Schmutz J."/>
        </authorList>
    </citation>
    <scope>NUCLEOTIDE SEQUENCE [LARGE SCALE GENOMIC DNA]</scope>
    <source>
        <strain evidence="1">1408120.09</strain>
    </source>
</reference>
<organism evidence="1 2">
    <name type="scientific">Gossypium mustelinum</name>
    <name type="common">Cotton</name>
    <name type="synonym">Gossypium caicoense</name>
    <dbReference type="NCBI Taxonomy" id="34275"/>
    <lineage>
        <taxon>Eukaryota</taxon>
        <taxon>Viridiplantae</taxon>
        <taxon>Streptophyta</taxon>
        <taxon>Embryophyta</taxon>
        <taxon>Tracheophyta</taxon>
        <taxon>Spermatophyta</taxon>
        <taxon>Magnoliopsida</taxon>
        <taxon>eudicotyledons</taxon>
        <taxon>Gunneridae</taxon>
        <taxon>Pentapetalae</taxon>
        <taxon>rosids</taxon>
        <taxon>malvids</taxon>
        <taxon>Malvales</taxon>
        <taxon>Malvaceae</taxon>
        <taxon>Malvoideae</taxon>
        <taxon>Gossypium</taxon>
    </lineage>
</organism>
<dbReference type="Proteomes" id="UP000323597">
    <property type="component" value="Chromosome A05"/>
</dbReference>
<dbReference type="EMBL" id="CM017640">
    <property type="protein sequence ID" value="TYJ37456.1"/>
    <property type="molecule type" value="Genomic_DNA"/>
</dbReference>
<proteinExistence type="predicted"/>
<sequence>MMSHRLGVTVWLMEAARLISTRPLFLISEVDWIVLVVGTVLQSEGMKGASSLTALECLKVVGMVLPSEGMKGASSLAALECLKVVGTVLP</sequence>
<evidence type="ECO:0000313" key="1">
    <source>
        <dbReference type="EMBL" id="TYJ37456.1"/>
    </source>
</evidence>
<evidence type="ECO:0000313" key="2">
    <source>
        <dbReference type="Proteomes" id="UP000323597"/>
    </source>
</evidence>
<gene>
    <name evidence="1" type="ORF">E1A91_A05G376900v1</name>
</gene>
<keyword evidence="2" id="KW-1185">Reference proteome</keyword>
<accession>A0A5D2ZIB6</accession>
<name>A0A5D2ZIB6_GOSMU</name>
<protein>
    <submittedName>
        <fullName evidence="1">Uncharacterized protein</fullName>
    </submittedName>
</protein>